<dbReference type="InterPro" id="IPR013221">
    <property type="entry name" value="Mur_ligase_cen"/>
</dbReference>
<reference evidence="23 26" key="1">
    <citation type="submission" date="2016-10" db="EMBL/GenBank/DDBJ databases">
        <authorList>
            <person name="de Groot N.N."/>
        </authorList>
    </citation>
    <scope>NUCLEOTIDE SEQUENCE [LARGE SCALE GENOMIC DNA]</scope>
    <source>
        <strain evidence="23 26">WG7</strain>
    </source>
</reference>
<comment type="pathway">
    <text evidence="3 17 18">Cell wall biogenesis; peptidoglycan biosynthesis.</text>
</comment>
<evidence type="ECO:0000256" key="1">
    <source>
        <dbReference type="ARBA" id="ARBA00002734"/>
    </source>
</evidence>
<comment type="function">
    <text evidence="1 17 18">Cell wall formation. Catalyzes the addition of glutamate to the nucleotide precursor UDP-N-acetylmuramoyl-L-alanine (UMA).</text>
</comment>
<evidence type="ECO:0000256" key="10">
    <source>
        <dbReference type="ARBA" id="ARBA00022840"/>
    </source>
</evidence>
<dbReference type="GO" id="GO:0051301">
    <property type="term" value="P:cell division"/>
    <property type="evidence" value="ECO:0007669"/>
    <property type="project" value="UniProtKB-KW"/>
</dbReference>
<keyword evidence="8 17" id="KW-0436">Ligase</keyword>
<dbReference type="Pfam" id="PF21799">
    <property type="entry name" value="MurD-like_N"/>
    <property type="match status" value="1"/>
</dbReference>
<evidence type="ECO:0000313" key="23">
    <source>
        <dbReference type="EMBL" id="SDI09492.1"/>
    </source>
</evidence>
<dbReference type="Proteomes" id="UP000199519">
    <property type="component" value="Unassembled WGS sequence"/>
</dbReference>
<dbReference type="Gene3D" id="3.40.1190.10">
    <property type="entry name" value="Mur-like, catalytic domain"/>
    <property type="match status" value="1"/>
</dbReference>
<dbReference type="SUPFAM" id="SSF53244">
    <property type="entry name" value="MurD-like peptide ligases, peptide-binding domain"/>
    <property type="match status" value="1"/>
</dbReference>
<evidence type="ECO:0000313" key="28">
    <source>
        <dbReference type="Proteomes" id="UP000324896"/>
    </source>
</evidence>
<reference evidence="25 27" key="2">
    <citation type="submission" date="2016-10" db="EMBL/GenBank/DDBJ databases">
        <authorList>
            <person name="Varghese N."/>
            <person name="Submissions S."/>
        </authorList>
    </citation>
    <scope>NUCLEOTIDE SEQUENCE [LARGE SCALE GENOMIC DNA]</scope>
    <source>
        <strain evidence="21 28">WG10</strain>
        <strain evidence="22 27">WG2</strain>
        <strain evidence="24 25">WG5</strain>
    </source>
</reference>
<dbReference type="InterPro" id="IPR036615">
    <property type="entry name" value="Mur_ligase_C_dom_sf"/>
</dbReference>
<name>A0A1G6HMK1_9FIRM</name>
<keyword evidence="17 18" id="KW-0131">Cell cycle</keyword>
<dbReference type="Proteomes" id="UP000198945">
    <property type="component" value="Unassembled WGS sequence"/>
</dbReference>
<comment type="similarity">
    <text evidence="4 17">Belongs to the MurCDEF family.</text>
</comment>
<evidence type="ECO:0000313" key="22">
    <source>
        <dbReference type="EMBL" id="SDE91926.1"/>
    </source>
</evidence>
<dbReference type="EC" id="6.3.2.9" evidence="5 17"/>
<evidence type="ECO:0000256" key="16">
    <source>
        <dbReference type="ARBA" id="ARBA00047632"/>
    </source>
</evidence>
<keyword evidence="10 17" id="KW-0067">ATP-binding</keyword>
<protein>
    <recommendedName>
        <fullName evidence="6 17">UDP-N-acetylmuramoylalanine--D-glutamate ligase</fullName>
        <ecNumber evidence="5 17">6.3.2.9</ecNumber>
    </recommendedName>
    <alternativeName>
        <fullName evidence="15 17">D-glutamic acid-adding enzyme</fullName>
    </alternativeName>
    <alternativeName>
        <fullName evidence="14 17">UDP-N-acetylmuramoyl-L-alanyl-D-glutamate synthetase</fullName>
    </alternativeName>
</protein>
<keyword evidence="9 17" id="KW-0547">Nucleotide-binding</keyword>
<evidence type="ECO:0000256" key="9">
    <source>
        <dbReference type="ARBA" id="ARBA00022741"/>
    </source>
</evidence>
<evidence type="ECO:0000256" key="11">
    <source>
        <dbReference type="ARBA" id="ARBA00022960"/>
    </source>
</evidence>
<comment type="subcellular location">
    <subcellularLocation>
        <location evidence="2 17 18">Cytoplasm</location>
    </subcellularLocation>
</comment>
<accession>A0A1G6HMK1</accession>
<evidence type="ECO:0000256" key="12">
    <source>
        <dbReference type="ARBA" id="ARBA00022984"/>
    </source>
</evidence>
<evidence type="ECO:0000259" key="20">
    <source>
        <dbReference type="Pfam" id="PF08245"/>
    </source>
</evidence>
<dbReference type="EMBL" id="FMYT01000001">
    <property type="protein sequence ID" value="SDB95115.1"/>
    <property type="molecule type" value="Genomic_DNA"/>
</dbReference>
<evidence type="ECO:0000256" key="13">
    <source>
        <dbReference type="ARBA" id="ARBA00023316"/>
    </source>
</evidence>
<dbReference type="PANTHER" id="PTHR43692:SF1">
    <property type="entry name" value="UDP-N-ACETYLMURAMOYLALANINE--D-GLUTAMATE LIGASE"/>
    <property type="match status" value="1"/>
</dbReference>
<keyword evidence="27" id="KW-1185">Reference proteome</keyword>
<keyword evidence="13 17" id="KW-0961">Cell wall biogenesis/degradation</keyword>
<evidence type="ECO:0000313" key="25">
    <source>
        <dbReference type="Proteomes" id="UP000198612"/>
    </source>
</evidence>
<keyword evidence="7 17" id="KW-0963">Cytoplasm</keyword>
<evidence type="ECO:0000256" key="7">
    <source>
        <dbReference type="ARBA" id="ARBA00022490"/>
    </source>
</evidence>
<evidence type="ECO:0000313" key="27">
    <source>
        <dbReference type="Proteomes" id="UP000199519"/>
    </source>
</evidence>
<dbReference type="EMBL" id="FOHG01000003">
    <property type="protein sequence ID" value="SES69833.1"/>
    <property type="molecule type" value="Genomic_DNA"/>
</dbReference>
<evidence type="ECO:0000313" key="21">
    <source>
        <dbReference type="EMBL" id="SDB95115.1"/>
    </source>
</evidence>
<dbReference type="PANTHER" id="PTHR43692">
    <property type="entry name" value="UDP-N-ACETYLMURAMOYLALANINE--D-GLUTAMATE LIGASE"/>
    <property type="match status" value="1"/>
</dbReference>
<keyword evidence="11 17" id="KW-0133">Cell shape</keyword>
<feature type="domain" description="Mur ligase C-terminal" evidence="19">
    <location>
        <begin position="311"/>
        <end position="424"/>
    </location>
</feature>
<comment type="catalytic activity">
    <reaction evidence="16 17 18">
        <text>UDP-N-acetyl-alpha-D-muramoyl-L-alanine + D-glutamate + ATP = UDP-N-acetyl-alpha-D-muramoyl-L-alanyl-D-glutamate + ADP + phosphate + H(+)</text>
        <dbReference type="Rhea" id="RHEA:16429"/>
        <dbReference type="ChEBI" id="CHEBI:15378"/>
        <dbReference type="ChEBI" id="CHEBI:29986"/>
        <dbReference type="ChEBI" id="CHEBI:30616"/>
        <dbReference type="ChEBI" id="CHEBI:43474"/>
        <dbReference type="ChEBI" id="CHEBI:83898"/>
        <dbReference type="ChEBI" id="CHEBI:83900"/>
        <dbReference type="ChEBI" id="CHEBI:456216"/>
        <dbReference type="EC" id="6.3.2.9"/>
    </reaction>
</comment>
<gene>
    <name evidence="17" type="primary">murD</name>
    <name evidence="21" type="ORF">SAMN04488597_10121</name>
    <name evidence="22" type="ORF">SAMN04488598_103152</name>
    <name evidence="24" type="ORF">SAMN04515652_103151</name>
    <name evidence="23" type="ORF">SAMN04515654_101253</name>
</gene>
<dbReference type="InterPro" id="IPR004101">
    <property type="entry name" value="Mur_ligase_C"/>
</dbReference>
<dbReference type="InterPro" id="IPR005762">
    <property type="entry name" value="MurD"/>
</dbReference>
<evidence type="ECO:0000256" key="14">
    <source>
        <dbReference type="ARBA" id="ARBA00030398"/>
    </source>
</evidence>
<dbReference type="Proteomes" id="UP000198612">
    <property type="component" value="Unassembled WGS sequence"/>
</dbReference>
<dbReference type="GO" id="GO:0005524">
    <property type="term" value="F:ATP binding"/>
    <property type="evidence" value="ECO:0007669"/>
    <property type="project" value="UniProtKB-UniRule"/>
</dbReference>
<evidence type="ECO:0000256" key="2">
    <source>
        <dbReference type="ARBA" id="ARBA00004496"/>
    </source>
</evidence>
<evidence type="ECO:0000256" key="4">
    <source>
        <dbReference type="ARBA" id="ARBA00010416"/>
    </source>
</evidence>
<evidence type="ECO:0000313" key="26">
    <source>
        <dbReference type="Proteomes" id="UP000198945"/>
    </source>
</evidence>
<dbReference type="GO" id="GO:0071555">
    <property type="term" value="P:cell wall organization"/>
    <property type="evidence" value="ECO:0007669"/>
    <property type="project" value="UniProtKB-KW"/>
</dbReference>
<dbReference type="Gene3D" id="3.40.50.720">
    <property type="entry name" value="NAD(P)-binding Rossmann-like Domain"/>
    <property type="match status" value="1"/>
</dbReference>
<evidence type="ECO:0000313" key="24">
    <source>
        <dbReference type="EMBL" id="SES69833.1"/>
    </source>
</evidence>
<dbReference type="HAMAP" id="MF_00639">
    <property type="entry name" value="MurD"/>
    <property type="match status" value="1"/>
</dbReference>
<dbReference type="GO" id="GO:0008360">
    <property type="term" value="P:regulation of cell shape"/>
    <property type="evidence" value="ECO:0007669"/>
    <property type="project" value="UniProtKB-KW"/>
</dbReference>
<dbReference type="Pfam" id="PF02875">
    <property type="entry name" value="Mur_ligase_C"/>
    <property type="match status" value="1"/>
</dbReference>
<dbReference type="UniPathway" id="UPA00219"/>
<feature type="domain" description="Mur ligase central" evidence="20">
    <location>
        <begin position="113"/>
        <end position="289"/>
    </location>
</feature>
<dbReference type="InterPro" id="IPR036565">
    <property type="entry name" value="Mur-like_cat_sf"/>
</dbReference>
<dbReference type="Pfam" id="PF08245">
    <property type="entry name" value="Mur_ligase_M"/>
    <property type="match status" value="1"/>
</dbReference>
<organism evidence="21 28">
    <name type="scientific">Halanaerobium congolense</name>
    <dbReference type="NCBI Taxonomy" id="54121"/>
    <lineage>
        <taxon>Bacteria</taxon>
        <taxon>Bacillati</taxon>
        <taxon>Bacillota</taxon>
        <taxon>Clostridia</taxon>
        <taxon>Halanaerobiales</taxon>
        <taxon>Halanaerobiaceae</taxon>
        <taxon>Halanaerobium</taxon>
    </lineage>
</organism>
<dbReference type="SUPFAM" id="SSF51984">
    <property type="entry name" value="MurCD N-terminal domain"/>
    <property type="match status" value="1"/>
</dbReference>
<evidence type="ECO:0000256" key="3">
    <source>
        <dbReference type="ARBA" id="ARBA00004752"/>
    </source>
</evidence>
<dbReference type="EMBL" id="FNEH01000001">
    <property type="protein sequence ID" value="SDI09492.1"/>
    <property type="molecule type" value="Genomic_DNA"/>
</dbReference>
<dbReference type="GO" id="GO:0008764">
    <property type="term" value="F:UDP-N-acetylmuramoylalanine-D-glutamate ligase activity"/>
    <property type="evidence" value="ECO:0007669"/>
    <property type="project" value="UniProtKB-UniRule"/>
</dbReference>
<dbReference type="GO" id="GO:0009252">
    <property type="term" value="P:peptidoglycan biosynthetic process"/>
    <property type="evidence" value="ECO:0007669"/>
    <property type="project" value="UniProtKB-UniRule"/>
</dbReference>
<dbReference type="NCBIfam" id="TIGR01087">
    <property type="entry name" value="murD"/>
    <property type="match status" value="1"/>
</dbReference>
<dbReference type="GO" id="GO:0005737">
    <property type="term" value="C:cytoplasm"/>
    <property type="evidence" value="ECO:0007669"/>
    <property type="project" value="UniProtKB-SubCell"/>
</dbReference>
<evidence type="ECO:0000256" key="15">
    <source>
        <dbReference type="ARBA" id="ARBA00032324"/>
    </source>
</evidence>
<feature type="binding site" evidence="17">
    <location>
        <begin position="115"/>
        <end position="121"/>
    </location>
    <ligand>
        <name>ATP</name>
        <dbReference type="ChEBI" id="CHEBI:30616"/>
    </ligand>
</feature>
<evidence type="ECO:0000256" key="8">
    <source>
        <dbReference type="ARBA" id="ARBA00022598"/>
    </source>
</evidence>
<sequence>MTLDYKKIAVLGFSPRTGLEVVKYLLNFDVNIIVSDAKPKTELEDLISQLDDEKIEYDLGSKGSKILESELIILSPGVPYDLEILKKAREQGIETISEIEFAFRQSKAEIIAVTGTNGKTTTTELLAAMLFDLNGKKIKAAGNIGLPFISIIKDLEEGEKVILELSSFQLEAVKDFKAKIAIYLNYSPDHLDRHQTELNYKNAKKNIFSNQNSADYALLNFDDPYLYQLKDQLQSEVIGLSFKRKEADLIIKNNQAYYKKDKINLLDFSTINLPGKHNQKNAAFAALAAYTVGQSIEKIQQAAENYKLQSHRMEIINNSSGYLIVDDSKATNPDSTLKALSSLDKDIILIAGGQDRNADFSKLKQVVNDRVKTLILLGEAADKLASLFKENEIEIIKVKTMEAAAELGAKRLRQDRVLLLSPACPSWDMFSSYKERGEIFRKTVLKYID</sequence>
<dbReference type="AlphaFoldDB" id="A0A1G6HMK1"/>
<proteinExistence type="inferred from homology"/>
<dbReference type="Gene3D" id="3.90.190.20">
    <property type="entry name" value="Mur ligase, C-terminal domain"/>
    <property type="match status" value="1"/>
</dbReference>
<dbReference type="RefSeq" id="WP_089716494.1">
    <property type="nucleotide sequence ID" value="NZ_FMYT01000001.1"/>
</dbReference>
<evidence type="ECO:0000259" key="19">
    <source>
        <dbReference type="Pfam" id="PF02875"/>
    </source>
</evidence>
<evidence type="ECO:0000256" key="18">
    <source>
        <dbReference type="RuleBase" id="RU003664"/>
    </source>
</evidence>
<keyword evidence="17 18" id="KW-0132">Cell division</keyword>
<dbReference type="Proteomes" id="UP000324896">
    <property type="component" value="Unassembled WGS sequence"/>
</dbReference>
<dbReference type="SUPFAM" id="SSF53623">
    <property type="entry name" value="MurD-like peptide ligases, catalytic domain"/>
    <property type="match status" value="1"/>
</dbReference>
<dbReference type="EMBL" id="FNBJ01000003">
    <property type="protein sequence ID" value="SDE91926.1"/>
    <property type="molecule type" value="Genomic_DNA"/>
</dbReference>
<evidence type="ECO:0000256" key="17">
    <source>
        <dbReference type="HAMAP-Rule" id="MF_00639"/>
    </source>
</evidence>
<evidence type="ECO:0000256" key="5">
    <source>
        <dbReference type="ARBA" id="ARBA00012212"/>
    </source>
</evidence>
<evidence type="ECO:0000256" key="6">
    <source>
        <dbReference type="ARBA" id="ARBA00015655"/>
    </source>
</evidence>
<keyword evidence="12 17" id="KW-0573">Peptidoglycan synthesis</keyword>